<dbReference type="EMBL" id="JAWPEI010000003">
    <property type="protein sequence ID" value="KAK4731281.1"/>
    <property type="molecule type" value="Genomic_DNA"/>
</dbReference>
<proteinExistence type="predicted"/>
<dbReference type="AlphaFoldDB" id="A0AAV9LZX5"/>
<keyword evidence="3" id="KW-1185">Reference proteome</keyword>
<evidence type="ECO:0000313" key="3">
    <source>
        <dbReference type="Proteomes" id="UP001311915"/>
    </source>
</evidence>
<reference evidence="2 3" key="1">
    <citation type="submission" date="2023-10" db="EMBL/GenBank/DDBJ databases">
        <title>Genome-Wide Identification Analysis in wild type Solanum Pinnatisectum Reveals Some Genes Defensing Phytophthora Infestans.</title>
        <authorList>
            <person name="Sun C."/>
        </authorList>
    </citation>
    <scope>NUCLEOTIDE SEQUENCE [LARGE SCALE GENOMIC DNA]</scope>
    <source>
        <strain evidence="2">LQN</strain>
        <tissue evidence="2">Leaf</tissue>
    </source>
</reference>
<organism evidence="2 3">
    <name type="scientific">Solanum pinnatisectum</name>
    <name type="common">tansyleaf nightshade</name>
    <dbReference type="NCBI Taxonomy" id="50273"/>
    <lineage>
        <taxon>Eukaryota</taxon>
        <taxon>Viridiplantae</taxon>
        <taxon>Streptophyta</taxon>
        <taxon>Embryophyta</taxon>
        <taxon>Tracheophyta</taxon>
        <taxon>Spermatophyta</taxon>
        <taxon>Magnoliopsida</taxon>
        <taxon>eudicotyledons</taxon>
        <taxon>Gunneridae</taxon>
        <taxon>Pentapetalae</taxon>
        <taxon>asterids</taxon>
        <taxon>lamiids</taxon>
        <taxon>Solanales</taxon>
        <taxon>Solanaceae</taxon>
        <taxon>Solanoideae</taxon>
        <taxon>Solaneae</taxon>
        <taxon>Solanum</taxon>
    </lineage>
</organism>
<evidence type="ECO:0008006" key="4">
    <source>
        <dbReference type="Google" id="ProtNLM"/>
    </source>
</evidence>
<feature type="chain" id="PRO_5043787896" description="Reverse transcriptase" evidence="1">
    <location>
        <begin position="28"/>
        <end position="63"/>
    </location>
</feature>
<protein>
    <recommendedName>
        <fullName evidence="4">Reverse transcriptase</fullName>
    </recommendedName>
</protein>
<name>A0AAV9LZX5_9SOLN</name>
<dbReference type="PANTHER" id="PTHR33116:SF70">
    <property type="entry name" value="NON-LTR RETROELEMENT REVERSE TRANSCRIPTASE-LIKE PROTEIN"/>
    <property type="match status" value="1"/>
</dbReference>
<gene>
    <name evidence="2" type="ORF">R3W88_024269</name>
</gene>
<dbReference type="PANTHER" id="PTHR33116">
    <property type="entry name" value="REVERSE TRANSCRIPTASE ZINC-BINDING DOMAIN-CONTAINING PROTEIN-RELATED-RELATED"/>
    <property type="match status" value="1"/>
</dbReference>
<keyword evidence="1" id="KW-0732">Signal</keyword>
<evidence type="ECO:0000313" key="2">
    <source>
        <dbReference type="EMBL" id="KAK4731281.1"/>
    </source>
</evidence>
<sequence length="63" mass="7240">MNNKLKGWKTRFLTLVGRTTLVKAVLASIPTYAMQCNIPPKVICKHIDRIQRNILWGSTSEKR</sequence>
<comment type="caution">
    <text evidence="2">The sequence shown here is derived from an EMBL/GenBank/DDBJ whole genome shotgun (WGS) entry which is preliminary data.</text>
</comment>
<feature type="signal peptide" evidence="1">
    <location>
        <begin position="1"/>
        <end position="27"/>
    </location>
</feature>
<dbReference type="Proteomes" id="UP001311915">
    <property type="component" value="Unassembled WGS sequence"/>
</dbReference>
<evidence type="ECO:0000256" key="1">
    <source>
        <dbReference type="SAM" id="SignalP"/>
    </source>
</evidence>
<accession>A0AAV9LZX5</accession>